<comment type="caution">
    <text evidence="1">The sequence shown here is derived from an EMBL/GenBank/DDBJ whole genome shotgun (WGS) entry which is preliminary data.</text>
</comment>
<reference evidence="1" key="1">
    <citation type="submission" date="2022-04" db="EMBL/GenBank/DDBJ databases">
        <title>Jade perch genome.</title>
        <authorList>
            <person name="Chao B."/>
        </authorList>
    </citation>
    <scope>NUCLEOTIDE SEQUENCE</scope>
    <source>
        <strain evidence="1">CB-2022</strain>
    </source>
</reference>
<evidence type="ECO:0000313" key="2">
    <source>
        <dbReference type="Proteomes" id="UP000831701"/>
    </source>
</evidence>
<organism evidence="1 2">
    <name type="scientific">Scortum barcoo</name>
    <name type="common">barcoo grunter</name>
    <dbReference type="NCBI Taxonomy" id="214431"/>
    <lineage>
        <taxon>Eukaryota</taxon>
        <taxon>Metazoa</taxon>
        <taxon>Chordata</taxon>
        <taxon>Craniata</taxon>
        <taxon>Vertebrata</taxon>
        <taxon>Euteleostomi</taxon>
        <taxon>Actinopterygii</taxon>
        <taxon>Neopterygii</taxon>
        <taxon>Teleostei</taxon>
        <taxon>Neoteleostei</taxon>
        <taxon>Acanthomorphata</taxon>
        <taxon>Eupercaria</taxon>
        <taxon>Centrarchiformes</taxon>
        <taxon>Terapontoidei</taxon>
        <taxon>Terapontidae</taxon>
        <taxon>Scortum</taxon>
    </lineage>
</organism>
<dbReference type="EMBL" id="CM041542">
    <property type="protein sequence ID" value="KAI3364881.1"/>
    <property type="molecule type" value="Genomic_DNA"/>
</dbReference>
<name>A0ACB8WAY3_9TELE</name>
<gene>
    <name evidence="1" type="ORF">L3Q82_001065</name>
</gene>
<sequence>MAKTKELSKDTRNKIVDLHQAGKKTKSAIVVYLNTVWQVTWCTVGCLVAPCGLISCRCLFRHETVEICPLVIMNLTSSSDSINFLTHSSPAMRDQSETAIIAEPAVLDGSYQELLSDGIGEWKQYNVSHGGNFTDSPVNRTLVLPTEDFDPLGGHTIWQVIIIVFLTGSLSLVTVVGNILVLVSFKINKALKTVNNYYLLSLAFADLTIGTLSMNLYTTYIIMDQWALGPVVCDLWLAIDYVASNASVMNLLVISFDRYFSVTRPLTYRAKRTTKRAMTMIGLAWSISFILWAPAILFWQYIVGERTVQPNECYIQFLSEPIITFCTAIAAFYLPVTIMAFLFWKIYQETEKRAKDIQGLKGSGSGNSPSQAPNQASGGSGRAGGEGGTNGQDLLTMQRQISSKSCSSYELNQLTLEKNNKENASMPGGTGSRGKCGTFCFHFSSLLPGRHASKRSINTTTTTVDEAEQSSSDSFNNNEVGAAGEQSGSEEEGDGADTSRPPTESKKDKKVKKNKDKQPSSTKSQSNSVTSSPAEQSPAAITMKDAAMAKRFASKAKTEINKRKNEKKANEKKAARTLSAILFAFITTWLPYNIMVLVNTFCQDCIPETLWALGYWLCYVNSTVNPMCYALCNKTFRTTFRDILMCQWNQKKQKPHFHQRKAVAFKKKDQM</sequence>
<evidence type="ECO:0000313" key="1">
    <source>
        <dbReference type="EMBL" id="KAI3364881.1"/>
    </source>
</evidence>
<dbReference type="Proteomes" id="UP000831701">
    <property type="component" value="Chromosome 12"/>
</dbReference>
<protein>
    <submittedName>
        <fullName evidence="1">Uncharacterized protein</fullName>
    </submittedName>
</protein>
<accession>A0ACB8WAY3</accession>
<proteinExistence type="predicted"/>
<keyword evidence="2" id="KW-1185">Reference proteome</keyword>